<gene>
    <name evidence="1" type="ORF">JKP88DRAFT_294682</name>
</gene>
<comment type="caution">
    <text evidence="1">The sequence shown here is derived from an EMBL/GenBank/DDBJ whole genome shotgun (WGS) entry which is preliminary data.</text>
</comment>
<dbReference type="EMBL" id="JAFCMP010000013">
    <property type="protein sequence ID" value="KAG5191888.1"/>
    <property type="molecule type" value="Genomic_DNA"/>
</dbReference>
<evidence type="ECO:0000313" key="2">
    <source>
        <dbReference type="Proteomes" id="UP000664859"/>
    </source>
</evidence>
<protein>
    <submittedName>
        <fullName evidence="1">Uncharacterized protein</fullName>
    </submittedName>
</protein>
<dbReference type="PANTHER" id="PTHR32134">
    <property type="entry name" value="FNIP REPEAT-CONTAINING PROTEIN"/>
    <property type="match status" value="1"/>
</dbReference>
<keyword evidence="2" id="KW-1185">Reference proteome</keyword>
<organism evidence="1 2">
    <name type="scientific">Tribonema minus</name>
    <dbReference type="NCBI Taxonomy" id="303371"/>
    <lineage>
        <taxon>Eukaryota</taxon>
        <taxon>Sar</taxon>
        <taxon>Stramenopiles</taxon>
        <taxon>Ochrophyta</taxon>
        <taxon>PX clade</taxon>
        <taxon>Xanthophyceae</taxon>
        <taxon>Tribonematales</taxon>
        <taxon>Tribonemataceae</taxon>
        <taxon>Tribonema</taxon>
    </lineage>
</organism>
<dbReference type="InterPro" id="IPR051251">
    <property type="entry name" value="STK_FNIP-Repeat"/>
</dbReference>
<reference evidence="1" key="1">
    <citation type="submission" date="2021-02" db="EMBL/GenBank/DDBJ databases">
        <title>First Annotated Genome of the Yellow-green Alga Tribonema minus.</title>
        <authorList>
            <person name="Mahan K.M."/>
        </authorList>
    </citation>
    <scope>NUCLEOTIDE SEQUENCE</scope>
    <source>
        <strain evidence="1">UTEX B ZZ1240</strain>
    </source>
</reference>
<dbReference type="InterPro" id="IPR032675">
    <property type="entry name" value="LRR_dom_sf"/>
</dbReference>
<dbReference type="Proteomes" id="UP000664859">
    <property type="component" value="Unassembled WGS sequence"/>
</dbReference>
<dbReference type="Gene3D" id="3.80.10.10">
    <property type="entry name" value="Ribonuclease Inhibitor"/>
    <property type="match status" value="2"/>
</dbReference>
<sequence>MAAASLLPKPAWELNRELRRGVRLAVQVNYTTGMPRGVLRSVLATKAVKGLTVHNAGHHDLADCILTAELQSVDDMLPAMLDHLQSFTVTSLRKDQWDDLAEVLESLPDSVRRVSISSDYLDRSLGANLPCRFIDMQHVPLPPRCETLELSSIHRLRCQFPASLTSVSLVNCCLTAVPQLPEPATSVRLGIHFAYNVPQPIAFTLPGGLRDLHLEDWSPQWAIESWPPTLKSLKVHYRDTDPALPAHPLAPLLHALETLVATAPCTSGQLPILAGELPPCLRTLDLEGCCKFKSALGPLPPNLSSLRLPPWFERDLGPLPESLTALHMRREIFGASAVFDRPLGALPPSLRILDLEGAALFNHALGCLPRALRKLRLGDSYSRPLAALPPALEVLVLGRAFDGELQPQVLPRTLRVFHMGERFRAPVALPAALEELVIGDSYTLRLTLRPSLKTLLVGAEYRHAIPRLPKTRHLHRGYW</sequence>
<dbReference type="PANTHER" id="PTHR32134:SF92">
    <property type="entry name" value="FNIP REPEAT-CONTAINING PROTEIN"/>
    <property type="match status" value="1"/>
</dbReference>
<proteinExistence type="predicted"/>
<dbReference type="SUPFAM" id="SSF52058">
    <property type="entry name" value="L domain-like"/>
    <property type="match status" value="1"/>
</dbReference>
<evidence type="ECO:0000313" key="1">
    <source>
        <dbReference type="EMBL" id="KAG5191888.1"/>
    </source>
</evidence>
<accession>A0A836CNN2</accession>
<name>A0A836CNN2_9STRA</name>
<dbReference type="AlphaFoldDB" id="A0A836CNN2"/>